<comment type="caution">
    <text evidence="2">The sequence shown here is derived from an EMBL/GenBank/DDBJ whole genome shotgun (WGS) entry which is preliminary data.</text>
</comment>
<sequence length="244" mass="25647">MSRRHKLSAHRATSAAQQPTRDARPRARTLAWTVLRDVTSVGLGVASLLASMAALQAADTANFLAEQSRALSAESVKPQVLTESFSGCLFGASGGIQDDGDGTATTFGGGARYSVLSNTGRLPALVVSAQGVFLHGVAGLPELDMSWIKLGQTAAEDAPRSDALWLEPGEAAAVRTAWNLPEPHSDLSYVMYQVADESADTITPVATANARRLPRSVAEAYARLDPKAAPDWDGVCTAPRAFAE</sequence>
<evidence type="ECO:0000313" key="3">
    <source>
        <dbReference type="Proteomes" id="UP001226691"/>
    </source>
</evidence>
<dbReference type="EMBL" id="JAUTBF010000001">
    <property type="protein sequence ID" value="MDQ1122745.1"/>
    <property type="molecule type" value="Genomic_DNA"/>
</dbReference>
<evidence type="ECO:0000313" key="2">
    <source>
        <dbReference type="EMBL" id="MDQ1122745.1"/>
    </source>
</evidence>
<organism evidence="2 3">
    <name type="scientific">Microbacterium trichothecenolyticum</name>
    <name type="common">Aureobacterium trichothecenolyticum</name>
    <dbReference type="NCBI Taxonomy" id="69370"/>
    <lineage>
        <taxon>Bacteria</taxon>
        <taxon>Bacillati</taxon>
        <taxon>Actinomycetota</taxon>
        <taxon>Actinomycetes</taxon>
        <taxon>Micrococcales</taxon>
        <taxon>Microbacteriaceae</taxon>
        <taxon>Microbacterium</taxon>
    </lineage>
</organism>
<dbReference type="Proteomes" id="UP001226691">
    <property type="component" value="Unassembled WGS sequence"/>
</dbReference>
<protein>
    <submittedName>
        <fullName evidence="2">Uncharacterized protein</fullName>
    </submittedName>
</protein>
<gene>
    <name evidence="2" type="ORF">QE412_001318</name>
</gene>
<evidence type="ECO:0000256" key="1">
    <source>
        <dbReference type="SAM" id="MobiDB-lite"/>
    </source>
</evidence>
<keyword evidence="3" id="KW-1185">Reference proteome</keyword>
<feature type="region of interest" description="Disordered" evidence="1">
    <location>
        <begin position="1"/>
        <end position="25"/>
    </location>
</feature>
<reference evidence="2 3" key="1">
    <citation type="submission" date="2023-07" db="EMBL/GenBank/DDBJ databases">
        <title>Functional and genomic diversity of the sorghum phyllosphere microbiome.</title>
        <authorList>
            <person name="Shade A."/>
        </authorList>
    </citation>
    <scope>NUCLEOTIDE SEQUENCE [LARGE SCALE GENOMIC DNA]</scope>
    <source>
        <strain evidence="2 3">SORGH_AS_1207</strain>
    </source>
</reference>
<proteinExistence type="predicted"/>
<accession>A0ABU0TTG1</accession>
<name>A0ABU0TTG1_MICTR</name>